<name>A0A1W7RA11_9SCOR</name>
<reference evidence="5" key="1">
    <citation type="submission" date="2016-11" db="EMBL/GenBank/DDBJ databases">
        <title>Venom-gland transcriptomics and venom proteomics of the black-back scorpion (Hadrurus spadix) reveal detectability challenges and an unexplored realm of animal toxin diversity.</title>
        <authorList>
            <person name="Rokyta D.R."/>
            <person name="Ward M.J."/>
        </authorList>
    </citation>
    <scope>NUCLEOTIDE SEQUENCE</scope>
    <source>
        <tissue evidence="5">Venom gland</tissue>
    </source>
</reference>
<dbReference type="CDD" id="cd00190">
    <property type="entry name" value="Tryp_SPc"/>
    <property type="match status" value="1"/>
</dbReference>
<dbReference type="InterPro" id="IPR043504">
    <property type="entry name" value="Peptidase_S1_PA_chymotrypsin"/>
</dbReference>
<evidence type="ECO:0000256" key="2">
    <source>
        <dbReference type="RuleBase" id="RU363034"/>
    </source>
</evidence>
<dbReference type="SMART" id="SM00020">
    <property type="entry name" value="Tryp_SPc"/>
    <property type="match status" value="1"/>
</dbReference>
<dbReference type="PRINTS" id="PR00722">
    <property type="entry name" value="CHYMOTRYPSIN"/>
</dbReference>
<dbReference type="Pfam" id="PF00089">
    <property type="entry name" value="Trypsin"/>
    <property type="match status" value="1"/>
</dbReference>
<dbReference type="PROSITE" id="PS00135">
    <property type="entry name" value="TRYPSIN_SER"/>
    <property type="match status" value="1"/>
</dbReference>
<dbReference type="Gene3D" id="2.40.10.10">
    <property type="entry name" value="Trypsin-like serine proteases"/>
    <property type="match status" value="1"/>
</dbReference>
<dbReference type="PROSITE" id="PS00134">
    <property type="entry name" value="TRYPSIN_HIS"/>
    <property type="match status" value="1"/>
</dbReference>
<dbReference type="PROSITE" id="PS50240">
    <property type="entry name" value="TRYPSIN_DOM"/>
    <property type="match status" value="1"/>
</dbReference>
<dbReference type="InterPro" id="IPR009003">
    <property type="entry name" value="Peptidase_S1_PA"/>
</dbReference>
<dbReference type="GO" id="GO:0004252">
    <property type="term" value="F:serine-type endopeptidase activity"/>
    <property type="evidence" value="ECO:0007669"/>
    <property type="project" value="InterPro"/>
</dbReference>
<proteinExistence type="predicted"/>
<evidence type="ECO:0000313" key="5">
    <source>
        <dbReference type="EMBL" id="JAV47987.1"/>
    </source>
</evidence>
<dbReference type="EMBL" id="GFAH01000402">
    <property type="protein sequence ID" value="JAV47987.1"/>
    <property type="molecule type" value="Transcribed_RNA"/>
</dbReference>
<feature type="domain" description="Peptidase S1" evidence="4">
    <location>
        <begin position="47"/>
        <end position="284"/>
    </location>
</feature>
<protein>
    <submittedName>
        <fullName evidence="5">Serine proteinase</fullName>
    </submittedName>
</protein>
<sequence>MDLLERTIDLLILFFCSSVAFGDWVDDYKKDERPLCPTGSENEDRRIYGGKHAGVGTFPFAVGILKVVHEKVELYNIFCAGSMITDLHVLTASHCFKPERVTRYWNTMRVTIGDYDIEDPNEVKSYLRKIHKLNKHPEERPFMVDLAILTLDEAIPLDEGIRMPVLPPFGRKLDGGTICTVWGWGLTPDYDLSTIMLKVDVPIISAEDCKNIHISSKNMICAGGKKGEDSCQGDSGGSLLLKEENAYCLVGVVSSGPELCGSEGEPGIYVNVSRFTDWIYENTKGATCKPHILQ</sequence>
<feature type="signal peptide" evidence="3">
    <location>
        <begin position="1"/>
        <end position="22"/>
    </location>
</feature>
<evidence type="ECO:0000256" key="3">
    <source>
        <dbReference type="SAM" id="SignalP"/>
    </source>
</evidence>
<keyword evidence="2" id="KW-0378">Hydrolase</keyword>
<dbReference type="GO" id="GO:0006508">
    <property type="term" value="P:proteolysis"/>
    <property type="evidence" value="ECO:0007669"/>
    <property type="project" value="UniProtKB-KW"/>
</dbReference>
<evidence type="ECO:0000256" key="1">
    <source>
        <dbReference type="ARBA" id="ARBA00023157"/>
    </source>
</evidence>
<dbReference type="PANTHER" id="PTHR24253:SF176">
    <property type="entry name" value="CORIN, ISOFORM B"/>
    <property type="match status" value="1"/>
</dbReference>
<keyword evidence="2" id="KW-0645">Protease</keyword>
<dbReference type="SUPFAM" id="SSF50494">
    <property type="entry name" value="Trypsin-like serine proteases"/>
    <property type="match status" value="1"/>
</dbReference>
<evidence type="ECO:0000259" key="4">
    <source>
        <dbReference type="PROSITE" id="PS50240"/>
    </source>
</evidence>
<dbReference type="InterPro" id="IPR001254">
    <property type="entry name" value="Trypsin_dom"/>
</dbReference>
<keyword evidence="1" id="KW-1015">Disulfide bond</keyword>
<dbReference type="PANTHER" id="PTHR24253">
    <property type="entry name" value="TRANSMEMBRANE PROTEASE SERINE"/>
    <property type="match status" value="1"/>
</dbReference>
<accession>A0A1W7RA11</accession>
<keyword evidence="3" id="KW-0732">Signal</keyword>
<dbReference type="InterPro" id="IPR018114">
    <property type="entry name" value="TRYPSIN_HIS"/>
</dbReference>
<dbReference type="InterPro" id="IPR033116">
    <property type="entry name" value="TRYPSIN_SER"/>
</dbReference>
<dbReference type="InterPro" id="IPR001314">
    <property type="entry name" value="Peptidase_S1A"/>
</dbReference>
<keyword evidence="2" id="KW-0720">Serine protease</keyword>
<feature type="chain" id="PRO_5013343536" evidence="3">
    <location>
        <begin position="23"/>
        <end position="294"/>
    </location>
</feature>
<dbReference type="AlphaFoldDB" id="A0A1W7RA11"/>
<organism evidence="5">
    <name type="scientific">Hadrurus spadix</name>
    <dbReference type="NCBI Taxonomy" id="141984"/>
    <lineage>
        <taxon>Eukaryota</taxon>
        <taxon>Metazoa</taxon>
        <taxon>Ecdysozoa</taxon>
        <taxon>Arthropoda</taxon>
        <taxon>Chelicerata</taxon>
        <taxon>Arachnida</taxon>
        <taxon>Scorpiones</taxon>
        <taxon>Iurida</taxon>
        <taxon>Iuroidea</taxon>
        <taxon>Hadrurus</taxon>
    </lineage>
</organism>